<proteinExistence type="predicted"/>
<keyword evidence="4 5" id="KW-0472">Membrane</keyword>
<comment type="caution">
    <text evidence="7">The sequence shown here is derived from an EMBL/GenBank/DDBJ whole genome shotgun (WGS) entry which is preliminary data.</text>
</comment>
<evidence type="ECO:0000256" key="4">
    <source>
        <dbReference type="ARBA" id="ARBA00023136"/>
    </source>
</evidence>
<accession>A0ABS2AP33</accession>
<evidence type="ECO:0000256" key="3">
    <source>
        <dbReference type="ARBA" id="ARBA00022989"/>
    </source>
</evidence>
<dbReference type="PANTHER" id="PTHR21016:SF25">
    <property type="entry name" value="TM2 DOMAIN-CONTAINING PROTEIN DDB_G0277895-RELATED"/>
    <property type="match status" value="1"/>
</dbReference>
<dbReference type="EMBL" id="JAENHP010000020">
    <property type="protein sequence ID" value="MBM2621614.1"/>
    <property type="molecule type" value="Genomic_DNA"/>
</dbReference>
<evidence type="ECO:0000256" key="5">
    <source>
        <dbReference type="SAM" id="Phobius"/>
    </source>
</evidence>
<dbReference type="Proteomes" id="UP000632138">
    <property type="component" value="Unassembled WGS sequence"/>
</dbReference>
<feature type="transmembrane region" description="Helical" evidence="5">
    <location>
        <begin position="41"/>
        <end position="63"/>
    </location>
</feature>
<reference evidence="7 8" key="1">
    <citation type="submission" date="2021-01" db="EMBL/GenBank/DDBJ databases">
        <title>Actinoplanes sp. nov. LDG1-06 isolated from lichen.</title>
        <authorList>
            <person name="Saeng-In P."/>
            <person name="Phongsopitanun W."/>
            <person name="Kanchanasin P."/>
            <person name="Yuki M."/>
            <person name="Kudo T."/>
            <person name="Ohkuma M."/>
            <person name="Tanasupawat S."/>
        </authorList>
    </citation>
    <scope>NUCLEOTIDE SEQUENCE [LARGE SCALE GENOMIC DNA]</scope>
    <source>
        <strain evidence="7 8">LDG1-06</strain>
    </source>
</reference>
<keyword evidence="8" id="KW-1185">Reference proteome</keyword>
<keyword evidence="3 5" id="KW-1133">Transmembrane helix</keyword>
<sequence>MTATTAAATGQKSWIVALLLSFFLGVLGAHRFYVGKIGTGILMLITLGGFGVWTLIDFIMIIVGKFSDKKGLALAR</sequence>
<dbReference type="InterPro" id="IPR050932">
    <property type="entry name" value="TM2D1-3-like"/>
</dbReference>
<evidence type="ECO:0000256" key="1">
    <source>
        <dbReference type="ARBA" id="ARBA00004141"/>
    </source>
</evidence>
<evidence type="ECO:0000313" key="8">
    <source>
        <dbReference type="Proteomes" id="UP000632138"/>
    </source>
</evidence>
<feature type="transmembrane region" description="Helical" evidence="5">
    <location>
        <begin position="14"/>
        <end position="34"/>
    </location>
</feature>
<gene>
    <name evidence="7" type="ORF">JIG36_39535</name>
</gene>
<evidence type="ECO:0000313" key="7">
    <source>
        <dbReference type="EMBL" id="MBM2621614.1"/>
    </source>
</evidence>
<name>A0ABS2AP33_9ACTN</name>
<feature type="domain" description="TM2" evidence="6">
    <location>
        <begin position="11"/>
        <end position="59"/>
    </location>
</feature>
<organism evidence="7 8">
    <name type="scientific">Paractinoplanes ovalisporus</name>
    <dbReference type="NCBI Taxonomy" id="2810368"/>
    <lineage>
        <taxon>Bacteria</taxon>
        <taxon>Bacillati</taxon>
        <taxon>Actinomycetota</taxon>
        <taxon>Actinomycetes</taxon>
        <taxon>Micromonosporales</taxon>
        <taxon>Micromonosporaceae</taxon>
        <taxon>Paractinoplanes</taxon>
    </lineage>
</organism>
<comment type="subcellular location">
    <subcellularLocation>
        <location evidence="1">Membrane</location>
        <topology evidence="1">Multi-pass membrane protein</topology>
    </subcellularLocation>
</comment>
<dbReference type="RefSeq" id="WP_203381584.1">
    <property type="nucleotide sequence ID" value="NZ_JAENHP010000020.1"/>
</dbReference>
<dbReference type="InterPro" id="IPR007829">
    <property type="entry name" value="TM2"/>
</dbReference>
<protein>
    <submittedName>
        <fullName evidence="7">TM2 domain-containing protein</fullName>
    </submittedName>
</protein>
<evidence type="ECO:0000259" key="6">
    <source>
        <dbReference type="Pfam" id="PF05154"/>
    </source>
</evidence>
<evidence type="ECO:0000256" key="2">
    <source>
        <dbReference type="ARBA" id="ARBA00022692"/>
    </source>
</evidence>
<dbReference type="Pfam" id="PF05154">
    <property type="entry name" value="TM2"/>
    <property type="match status" value="1"/>
</dbReference>
<keyword evidence="2 5" id="KW-0812">Transmembrane</keyword>
<dbReference type="PANTHER" id="PTHR21016">
    <property type="entry name" value="BETA-AMYLOID BINDING PROTEIN-RELATED"/>
    <property type="match status" value="1"/>
</dbReference>